<evidence type="ECO:0000313" key="4">
    <source>
        <dbReference type="Proteomes" id="UP000266327"/>
    </source>
</evidence>
<gene>
    <name evidence="3" type="ORF">D3878_18105</name>
</gene>
<dbReference type="InterPro" id="IPR006680">
    <property type="entry name" value="Amidohydro-rel"/>
</dbReference>
<dbReference type="Gene3D" id="3.20.20.140">
    <property type="entry name" value="Metal-dependent hydrolases"/>
    <property type="match status" value="1"/>
</dbReference>
<keyword evidence="3" id="KW-0378">Hydrolase</keyword>
<dbReference type="InterPro" id="IPR052350">
    <property type="entry name" value="Metallo-dep_Lactonases"/>
</dbReference>
<evidence type="ECO:0000256" key="1">
    <source>
        <dbReference type="ARBA" id="ARBA00038310"/>
    </source>
</evidence>
<name>A0A3A3G6I5_9BURK</name>
<proteinExistence type="inferred from homology"/>
<dbReference type="Pfam" id="PF04909">
    <property type="entry name" value="Amidohydro_2"/>
    <property type="match status" value="1"/>
</dbReference>
<comment type="caution">
    <text evidence="3">The sequence shown here is derived from an EMBL/GenBank/DDBJ whole genome shotgun (WGS) entry which is preliminary data.</text>
</comment>
<dbReference type="OrthoDB" id="9787654at2"/>
<dbReference type="Proteomes" id="UP000266327">
    <property type="component" value="Unassembled WGS sequence"/>
</dbReference>
<dbReference type="AlphaFoldDB" id="A0A3A3G6I5"/>
<dbReference type="RefSeq" id="WP_119786760.1">
    <property type="nucleotide sequence ID" value="NZ_QYUQ01000002.1"/>
</dbReference>
<comment type="similarity">
    <text evidence="1">Belongs to the metallo-dependent hydrolases superfamily.</text>
</comment>
<evidence type="ECO:0000313" key="3">
    <source>
        <dbReference type="EMBL" id="RJG03265.1"/>
    </source>
</evidence>
<sequence length="330" mass="35928">MSKSTAAPMRENIVMPDLPIVDAHIHLWDRIGFDYFAPEFLVDVADGHNVTASIYVECNMRYSDDPRPDFQPIGETEFVLEQAKLAEGSGHDLACGILGAVNLPLGADVEPIIDAQIAAGQGRFRGVRFRVAFDTDPVAGYNEIGYPSGSVLDNPAFLDAARCLARKGLVLDLWAFHTQLDDVLRFAEKVPELTIVLDHVGGPLGVGRYASMRKEVFGHWSRGIGSLATAPNVNVKLSGLGISRLGFNFAGGGQAQSSDELVAAWKPYVRTCVEAFGPERSIFGSNFPVDRAAASYRTLLNGFKKMLADIGDVELRAVFAENARRVYRLP</sequence>
<dbReference type="PANTHER" id="PTHR43569:SF1">
    <property type="entry name" value="BLL3371 PROTEIN"/>
    <property type="match status" value="1"/>
</dbReference>
<dbReference type="InterPro" id="IPR032466">
    <property type="entry name" value="Metal_Hydrolase"/>
</dbReference>
<dbReference type="EMBL" id="QYUQ01000002">
    <property type="protein sequence ID" value="RJG03265.1"/>
    <property type="molecule type" value="Genomic_DNA"/>
</dbReference>
<keyword evidence="4" id="KW-1185">Reference proteome</keyword>
<protein>
    <submittedName>
        <fullName evidence="3">Amidohydrolase</fullName>
    </submittedName>
</protein>
<dbReference type="PANTHER" id="PTHR43569">
    <property type="entry name" value="AMIDOHYDROLASE"/>
    <property type="match status" value="1"/>
</dbReference>
<dbReference type="SUPFAM" id="SSF51556">
    <property type="entry name" value="Metallo-dependent hydrolases"/>
    <property type="match status" value="1"/>
</dbReference>
<dbReference type="GO" id="GO:0016787">
    <property type="term" value="F:hydrolase activity"/>
    <property type="evidence" value="ECO:0007669"/>
    <property type="project" value="UniProtKB-KW"/>
</dbReference>
<evidence type="ECO:0000259" key="2">
    <source>
        <dbReference type="Pfam" id="PF04909"/>
    </source>
</evidence>
<organism evidence="3 4">
    <name type="scientific">Noviherbaspirillum sedimenti</name>
    <dbReference type="NCBI Taxonomy" id="2320865"/>
    <lineage>
        <taxon>Bacteria</taxon>
        <taxon>Pseudomonadati</taxon>
        <taxon>Pseudomonadota</taxon>
        <taxon>Betaproteobacteria</taxon>
        <taxon>Burkholderiales</taxon>
        <taxon>Oxalobacteraceae</taxon>
        <taxon>Noviherbaspirillum</taxon>
    </lineage>
</organism>
<reference evidence="4" key="1">
    <citation type="submission" date="2018-09" db="EMBL/GenBank/DDBJ databases">
        <authorList>
            <person name="Zhu H."/>
        </authorList>
    </citation>
    <scope>NUCLEOTIDE SEQUENCE [LARGE SCALE GENOMIC DNA]</scope>
    <source>
        <strain evidence="4">K1S02-23</strain>
    </source>
</reference>
<accession>A0A3A3G6I5</accession>
<feature type="domain" description="Amidohydrolase-related" evidence="2">
    <location>
        <begin position="21"/>
        <end position="329"/>
    </location>
</feature>